<feature type="transmembrane region" description="Helical" evidence="1">
    <location>
        <begin position="20"/>
        <end position="44"/>
    </location>
</feature>
<keyword evidence="1" id="KW-0472">Membrane</keyword>
<dbReference type="AlphaFoldDB" id="A0A1G9TYF1"/>
<dbReference type="RefSeq" id="WP_074520800.1">
    <property type="nucleotide sequence ID" value="NZ_FNHZ01000001.1"/>
</dbReference>
<gene>
    <name evidence="2" type="ORF">SAMN05216544_0543</name>
</gene>
<dbReference type="OrthoDB" id="9974355at2"/>
<keyword evidence="1" id="KW-0812">Transmembrane</keyword>
<evidence type="ECO:0000313" key="2">
    <source>
        <dbReference type="EMBL" id="SDM52696.1"/>
    </source>
</evidence>
<feature type="transmembrane region" description="Helical" evidence="1">
    <location>
        <begin position="64"/>
        <end position="89"/>
    </location>
</feature>
<evidence type="ECO:0000256" key="1">
    <source>
        <dbReference type="SAM" id="Phobius"/>
    </source>
</evidence>
<reference evidence="3" key="1">
    <citation type="submission" date="2016-10" db="EMBL/GenBank/DDBJ databases">
        <authorList>
            <person name="Varghese N."/>
            <person name="Submissions S."/>
        </authorList>
    </citation>
    <scope>NUCLEOTIDE SEQUENCE [LARGE SCALE GENOMIC DNA]</scope>
    <source>
        <strain evidence="3">M83</strain>
    </source>
</reference>
<name>A0A1G9TYF1_9FIRM</name>
<keyword evidence="1" id="KW-1133">Transmembrane helix</keyword>
<sequence length="242" mass="28270">MFPNEKKRNFYVKWGSNLKIPRIAFSAVGFICIIAGIVLLTMSFNDPFYTNAYINGVATSVNGSFYISCFLLPFGLLYLMVGLVFFPVVEKGVHKGEYQYPVNNVIYSINDLYNDARFIDDRFIVRVYGNWMDVSFNWMNTKYFRGLGASSCNDVFTKMYRINNDHTYNELDLYTSINGDLNRRGVNLSKSFKCGRFRGRKFNMNFGYDETGFGPHIYTLDTLYITNYMHKWFADRGYSERR</sequence>
<proteinExistence type="predicted"/>
<organism evidence="2 3">
    <name type="scientific">Lachnospira pectinoschiza</name>
    <dbReference type="NCBI Taxonomy" id="28052"/>
    <lineage>
        <taxon>Bacteria</taxon>
        <taxon>Bacillati</taxon>
        <taxon>Bacillota</taxon>
        <taxon>Clostridia</taxon>
        <taxon>Lachnospirales</taxon>
        <taxon>Lachnospiraceae</taxon>
        <taxon>Lachnospira</taxon>
    </lineage>
</organism>
<evidence type="ECO:0000313" key="3">
    <source>
        <dbReference type="Proteomes" id="UP000187651"/>
    </source>
</evidence>
<dbReference type="EMBL" id="FNHZ01000001">
    <property type="protein sequence ID" value="SDM52696.1"/>
    <property type="molecule type" value="Genomic_DNA"/>
</dbReference>
<keyword evidence="3" id="KW-1185">Reference proteome</keyword>
<protein>
    <submittedName>
        <fullName evidence="2">Uncharacterized protein</fullName>
    </submittedName>
</protein>
<dbReference type="Proteomes" id="UP000187651">
    <property type="component" value="Unassembled WGS sequence"/>
</dbReference>
<accession>A0A1G9TYF1</accession>